<proteinExistence type="predicted"/>
<dbReference type="EMBL" id="GBXM01098885">
    <property type="protein sequence ID" value="JAH09692.1"/>
    <property type="molecule type" value="Transcribed_RNA"/>
</dbReference>
<feature type="region of interest" description="Disordered" evidence="1">
    <location>
        <begin position="1"/>
        <end position="27"/>
    </location>
</feature>
<organism evidence="2">
    <name type="scientific">Anguilla anguilla</name>
    <name type="common">European freshwater eel</name>
    <name type="synonym">Muraena anguilla</name>
    <dbReference type="NCBI Taxonomy" id="7936"/>
    <lineage>
        <taxon>Eukaryota</taxon>
        <taxon>Metazoa</taxon>
        <taxon>Chordata</taxon>
        <taxon>Craniata</taxon>
        <taxon>Vertebrata</taxon>
        <taxon>Euteleostomi</taxon>
        <taxon>Actinopterygii</taxon>
        <taxon>Neopterygii</taxon>
        <taxon>Teleostei</taxon>
        <taxon>Anguilliformes</taxon>
        <taxon>Anguillidae</taxon>
        <taxon>Anguilla</taxon>
    </lineage>
</organism>
<dbReference type="AlphaFoldDB" id="A0A0E9PZH4"/>
<evidence type="ECO:0000256" key="1">
    <source>
        <dbReference type="SAM" id="MobiDB-lite"/>
    </source>
</evidence>
<reference evidence="2" key="2">
    <citation type="journal article" date="2015" name="Fish Shellfish Immunol.">
        <title>Early steps in the European eel (Anguilla anguilla)-Vibrio vulnificus interaction in the gills: Role of the RtxA13 toxin.</title>
        <authorList>
            <person name="Callol A."/>
            <person name="Pajuelo D."/>
            <person name="Ebbesson L."/>
            <person name="Teles M."/>
            <person name="MacKenzie S."/>
            <person name="Amaro C."/>
        </authorList>
    </citation>
    <scope>NUCLEOTIDE SEQUENCE</scope>
</reference>
<protein>
    <submittedName>
        <fullName evidence="2">Uncharacterized protein</fullName>
    </submittedName>
</protein>
<accession>A0A0E9PZH4</accession>
<reference evidence="2" key="1">
    <citation type="submission" date="2014-11" db="EMBL/GenBank/DDBJ databases">
        <authorList>
            <person name="Amaro Gonzalez C."/>
        </authorList>
    </citation>
    <scope>NUCLEOTIDE SEQUENCE</scope>
</reference>
<feature type="compositionally biased region" description="Basic and acidic residues" evidence="1">
    <location>
        <begin position="18"/>
        <end position="27"/>
    </location>
</feature>
<sequence>MPTDELIQTPHVSPLSDPSRESLKLTA</sequence>
<evidence type="ECO:0000313" key="2">
    <source>
        <dbReference type="EMBL" id="JAH09692.1"/>
    </source>
</evidence>
<name>A0A0E9PZH4_ANGAN</name>